<dbReference type="InterPro" id="IPR017969">
    <property type="entry name" value="Heavy-metal-associated_CS"/>
</dbReference>
<dbReference type="Pfam" id="PF00403">
    <property type="entry name" value="HMA"/>
    <property type="match status" value="1"/>
</dbReference>
<dbReference type="PANTHER" id="PTHR30204:SF92">
    <property type="entry name" value="HTH-TYPE TRANSCRIPTIONAL REGULATOR ZNTR"/>
    <property type="match status" value="1"/>
</dbReference>
<dbReference type="PROSITE" id="PS01047">
    <property type="entry name" value="HMA_1"/>
    <property type="match status" value="1"/>
</dbReference>
<evidence type="ECO:0000256" key="6">
    <source>
        <dbReference type="ARBA" id="ARBA00023125"/>
    </source>
</evidence>
<evidence type="ECO:0000256" key="3">
    <source>
        <dbReference type="ARBA" id="ARBA00022723"/>
    </source>
</evidence>
<evidence type="ECO:0000259" key="9">
    <source>
        <dbReference type="PROSITE" id="PS50846"/>
    </source>
</evidence>
<proteinExistence type="predicted"/>
<dbReference type="PANTHER" id="PTHR30204">
    <property type="entry name" value="REDOX-CYCLING DRUG-SENSING TRANSCRIPTIONAL ACTIVATOR SOXR"/>
    <property type="match status" value="1"/>
</dbReference>
<evidence type="ECO:0000256" key="7">
    <source>
        <dbReference type="ARBA" id="ARBA00023163"/>
    </source>
</evidence>
<dbReference type="InterPro" id="IPR047057">
    <property type="entry name" value="MerR_fam"/>
</dbReference>
<dbReference type="InterPro" id="IPR015358">
    <property type="entry name" value="Tscrpt_reg_MerR_DNA-bd"/>
</dbReference>
<evidence type="ECO:0000259" key="10">
    <source>
        <dbReference type="PROSITE" id="PS50937"/>
    </source>
</evidence>
<dbReference type="CDD" id="cd00371">
    <property type="entry name" value="HMA"/>
    <property type="match status" value="1"/>
</dbReference>
<dbReference type="InterPro" id="IPR036163">
    <property type="entry name" value="HMA_dom_sf"/>
</dbReference>
<dbReference type="AlphaFoldDB" id="K2JBF3"/>
<accession>K2JBF3</accession>
<dbReference type="InterPro" id="IPR009061">
    <property type="entry name" value="DNA-bd_dom_put_sf"/>
</dbReference>
<dbReference type="Pfam" id="PF09278">
    <property type="entry name" value="MerR-DNA-bind"/>
    <property type="match status" value="1"/>
</dbReference>
<evidence type="ECO:0000256" key="8">
    <source>
        <dbReference type="ARBA" id="ARBA00024874"/>
    </source>
</evidence>
<keyword evidence="3" id="KW-0479">Metal-binding</keyword>
<dbReference type="GO" id="GO:0003700">
    <property type="term" value="F:DNA-binding transcription factor activity"/>
    <property type="evidence" value="ECO:0007669"/>
    <property type="project" value="InterPro"/>
</dbReference>
<protein>
    <recommendedName>
        <fullName evidence="1">Mercuric resistance operon regulatory protein</fullName>
    </recommendedName>
</protein>
<dbReference type="GO" id="GO:0046689">
    <property type="term" value="P:response to mercury ion"/>
    <property type="evidence" value="ECO:0007669"/>
    <property type="project" value="UniProtKB-KW"/>
</dbReference>
<dbReference type="InterPro" id="IPR011794">
    <property type="entry name" value="MerR"/>
</dbReference>
<sequence>MATGMTISRAAERAGVGVETIRFYERRGLIEQPARPRSGGYRFYEDEVVERIRFIRQAQELGFSLREIAELLSLRADPAADCGDVRTQAVSKREEVDRKIVQLQHIRAALSELIATCPGGGALRACTIIDALAGRRATKDLRPSGKTDRQNRVRKGRNMKTATFKIDGMHCDGCARTIEALVSMEPSVRKATVSFKAREARILFDPQASSEDQLAAAIRKAGYSVASQ</sequence>
<evidence type="ECO:0000313" key="11">
    <source>
        <dbReference type="EMBL" id="EKE67944.1"/>
    </source>
</evidence>
<reference evidence="11 12" key="1">
    <citation type="journal article" date="2012" name="J. Bacteriol.">
        <title>Genome Sequence of Oceanibaculum indicum Type Strain P24.</title>
        <authorList>
            <person name="Lai Q."/>
            <person name="Shao Z."/>
        </authorList>
    </citation>
    <scope>NUCLEOTIDE SEQUENCE [LARGE SCALE GENOMIC DNA]</scope>
    <source>
        <strain evidence="11 12">P24</strain>
    </source>
</reference>
<evidence type="ECO:0000256" key="1">
    <source>
        <dbReference type="ARBA" id="ARBA00017146"/>
    </source>
</evidence>
<keyword evidence="5" id="KW-0805">Transcription regulation</keyword>
<dbReference type="PRINTS" id="PR00040">
    <property type="entry name" value="HTHMERR"/>
</dbReference>
<keyword evidence="12" id="KW-1185">Reference proteome</keyword>
<dbReference type="Proteomes" id="UP000006746">
    <property type="component" value="Unassembled WGS sequence"/>
</dbReference>
<dbReference type="SMART" id="SM00422">
    <property type="entry name" value="HTH_MERR"/>
    <property type="match status" value="1"/>
</dbReference>
<evidence type="ECO:0000313" key="12">
    <source>
        <dbReference type="Proteomes" id="UP000006746"/>
    </source>
</evidence>
<dbReference type="CDD" id="cd04783">
    <property type="entry name" value="HTH_MerR1"/>
    <property type="match status" value="1"/>
</dbReference>
<evidence type="ECO:0000256" key="2">
    <source>
        <dbReference type="ARBA" id="ARBA00022466"/>
    </source>
</evidence>
<keyword evidence="2" id="KW-0475">Mercuric resistance</keyword>
<dbReference type="SUPFAM" id="SSF46955">
    <property type="entry name" value="Putative DNA-binding domain"/>
    <property type="match status" value="1"/>
</dbReference>
<dbReference type="SUPFAM" id="SSF55008">
    <property type="entry name" value="HMA, heavy metal-associated domain"/>
    <property type="match status" value="1"/>
</dbReference>
<dbReference type="PROSITE" id="PS50937">
    <property type="entry name" value="HTH_MERR_2"/>
    <property type="match status" value="1"/>
</dbReference>
<keyword evidence="4" id="KW-0476">Mercury</keyword>
<dbReference type="InterPro" id="IPR006121">
    <property type="entry name" value="HMA_dom"/>
</dbReference>
<dbReference type="GO" id="GO:0045340">
    <property type="term" value="F:mercury ion binding"/>
    <property type="evidence" value="ECO:0007669"/>
    <property type="project" value="InterPro"/>
</dbReference>
<evidence type="ECO:0000256" key="5">
    <source>
        <dbReference type="ARBA" id="ARBA00023015"/>
    </source>
</evidence>
<comment type="caution">
    <text evidence="11">The sequence shown here is derived from an EMBL/GenBank/DDBJ whole genome shotgun (WGS) entry which is preliminary data.</text>
</comment>
<gene>
    <name evidence="11" type="ORF">P24_18092</name>
</gene>
<dbReference type="FunFam" id="3.30.70.100:FF:000001">
    <property type="entry name" value="ATPase copper transporting beta"/>
    <property type="match status" value="1"/>
</dbReference>
<dbReference type="STRING" id="1207063.P24_18092"/>
<keyword evidence="7" id="KW-0804">Transcription</keyword>
<dbReference type="Pfam" id="PF00376">
    <property type="entry name" value="MerR"/>
    <property type="match status" value="1"/>
</dbReference>
<dbReference type="GO" id="GO:0003677">
    <property type="term" value="F:DNA binding"/>
    <property type="evidence" value="ECO:0007669"/>
    <property type="project" value="UniProtKB-KW"/>
</dbReference>
<evidence type="ECO:0000256" key="4">
    <source>
        <dbReference type="ARBA" id="ARBA00022914"/>
    </source>
</evidence>
<feature type="domain" description="HMA" evidence="9">
    <location>
        <begin position="160"/>
        <end position="226"/>
    </location>
</feature>
<dbReference type="Gene3D" id="3.30.70.100">
    <property type="match status" value="1"/>
</dbReference>
<dbReference type="PROSITE" id="PS50846">
    <property type="entry name" value="HMA_2"/>
    <property type="match status" value="1"/>
</dbReference>
<keyword evidence="6" id="KW-0238">DNA-binding</keyword>
<dbReference type="Gene3D" id="1.10.1660.10">
    <property type="match status" value="1"/>
</dbReference>
<dbReference type="RefSeq" id="WP_008946218.1">
    <property type="nucleotide sequence ID" value="NZ_AMRL01000041.1"/>
</dbReference>
<name>K2JBF3_9PROT</name>
<feature type="domain" description="HTH merR-type" evidence="10">
    <location>
        <begin position="4"/>
        <end position="74"/>
    </location>
</feature>
<dbReference type="eggNOG" id="COG0789">
    <property type="taxonomic scope" value="Bacteria"/>
</dbReference>
<dbReference type="PATRIC" id="fig|1207063.3.peg.3630"/>
<dbReference type="InterPro" id="IPR000551">
    <property type="entry name" value="MerR-type_HTH_dom"/>
</dbReference>
<dbReference type="eggNOG" id="COG2608">
    <property type="taxonomic scope" value="Bacteria"/>
</dbReference>
<organism evidence="11 12">
    <name type="scientific">Oceanibaculum indicum P24</name>
    <dbReference type="NCBI Taxonomy" id="1207063"/>
    <lineage>
        <taxon>Bacteria</taxon>
        <taxon>Pseudomonadati</taxon>
        <taxon>Pseudomonadota</taxon>
        <taxon>Alphaproteobacteria</taxon>
        <taxon>Rhodospirillales</taxon>
        <taxon>Oceanibaculaceae</taxon>
        <taxon>Oceanibaculum</taxon>
    </lineage>
</organism>
<comment type="function">
    <text evidence="8">Mediates the mercuric-dependent induction of mercury resistance operon. In the absence of mercury MerR represses transcription by binding tightly to the mer operator region; when mercury is present the dimeric complex binds a single ion and becomes a potent transcriptional activator, while remaining bound to the mer site.</text>
</comment>
<dbReference type="EMBL" id="AMRL01000041">
    <property type="protein sequence ID" value="EKE67944.1"/>
    <property type="molecule type" value="Genomic_DNA"/>
</dbReference>